<dbReference type="Proteomes" id="UP000492821">
    <property type="component" value="Unassembled WGS sequence"/>
</dbReference>
<organism evidence="1 2">
    <name type="scientific">Panagrellus redivivus</name>
    <name type="common">Microworm</name>
    <dbReference type="NCBI Taxonomy" id="6233"/>
    <lineage>
        <taxon>Eukaryota</taxon>
        <taxon>Metazoa</taxon>
        <taxon>Ecdysozoa</taxon>
        <taxon>Nematoda</taxon>
        <taxon>Chromadorea</taxon>
        <taxon>Rhabditida</taxon>
        <taxon>Tylenchina</taxon>
        <taxon>Panagrolaimomorpha</taxon>
        <taxon>Panagrolaimoidea</taxon>
        <taxon>Panagrolaimidae</taxon>
        <taxon>Panagrellus</taxon>
    </lineage>
</organism>
<evidence type="ECO:0000313" key="1">
    <source>
        <dbReference type="Proteomes" id="UP000492821"/>
    </source>
</evidence>
<reference evidence="1" key="1">
    <citation type="journal article" date="2013" name="Genetics">
        <title>The draft genome and transcriptome of Panagrellus redivivus are shaped by the harsh demands of a free-living lifestyle.</title>
        <authorList>
            <person name="Srinivasan J."/>
            <person name="Dillman A.R."/>
            <person name="Macchietto M.G."/>
            <person name="Heikkinen L."/>
            <person name="Lakso M."/>
            <person name="Fracchia K.M."/>
            <person name="Antoshechkin I."/>
            <person name="Mortazavi A."/>
            <person name="Wong G."/>
            <person name="Sternberg P.W."/>
        </authorList>
    </citation>
    <scope>NUCLEOTIDE SEQUENCE [LARGE SCALE GENOMIC DNA]</scope>
    <source>
        <strain evidence="1">MT8872</strain>
    </source>
</reference>
<reference evidence="2" key="2">
    <citation type="submission" date="2020-10" db="UniProtKB">
        <authorList>
            <consortium name="WormBaseParasite"/>
        </authorList>
    </citation>
    <scope>IDENTIFICATION</scope>
</reference>
<keyword evidence="1" id="KW-1185">Reference proteome</keyword>
<accession>A0A7E4ZSR3</accession>
<dbReference type="AlphaFoldDB" id="A0A7E4ZSR3"/>
<protein>
    <submittedName>
        <fullName evidence="2">Uncharacterized protein</fullName>
    </submittedName>
</protein>
<sequence>MACGPCSCHLTIPTVLDCGTPGETLLPSQTDLSALNNDSSELGSIHEGVAEPVDPSVPPLAENGLIEDFHAPRLVVGQTQ</sequence>
<evidence type="ECO:0000313" key="2">
    <source>
        <dbReference type="WBParaSite" id="Pan_g14971.t1"/>
    </source>
</evidence>
<name>A0A7E4ZSR3_PANRE</name>
<proteinExistence type="predicted"/>
<dbReference type="WBParaSite" id="Pan_g14971.t1">
    <property type="protein sequence ID" value="Pan_g14971.t1"/>
    <property type="gene ID" value="Pan_g14971"/>
</dbReference>